<feature type="region of interest" description="Disordered" evidence="1">
    <location>
        <begin position="361"/>
        <end position="381"/>
    </location>
</feature>
<feature type="compositionally biased region" description="Polar residues" evidence="1">
    <location>
        <begin position="95"/>
        <end position="111"/>
    </location>
</feature>
<feature type="compositionally biased region" description="Polar residues" evidence="1">
    <location>
        <begin position="128"/>
        <end position="142"/>
    </location>
</feature>
<dbReference type="PANTHER" id="PTHR34682">
    <property type="entry name" value="AT HOOK MOTIF-CONTAINING PROTEIN"/>
    <property type="match status" value="1"/>
</dbReference>
<dbReference type="Proteomes" id="UP001163823">
    <property type="component" value="Chromosome 5"/>
</dbReference>
<evidence type="ECO:0000313" key="2">
    <source>
        <dbReference type="EMBL" id="KAJ7967680.1"/>
    </source>
</evidence>
<gene>
    <name evidence="2" type="ORF">O6P43_011909</name>
</gene>
<dbReference type="InterPro" id="IPR045881">
    <property type="entry name" value="MNM1-like"/>
</dbReference>
<sequence>MPTIPAIIEHNVMGISQMMGNDGDNLRVGQAVSCVIEGSFGDGYLLHVKVPGTDTQLKGAIFLPGRFTPITPENDVAPHVRMVERKEIPIPLFDPQTQTNGSVPSSGQTDKQPGELKSQVSALHENQDQPLSSELHSATDNKPVSLMVPMKENKTSDPGHESLSASIMSQVVCDKDVKQHEVLHDLEAPSLMKGPDTVVGGTRDLKAEPTPDHVLLGTANSKEHVIEHQTVVSVLKMNEIVHDELKNSNIELNLTPVSAKPESMSSEQISKPVDGSKEKMVSPEADIAEETKAKLAIETSSGVQSSYLNGKSTVDGYGPDSALKISQPHAGEAFLSESKLVTEGSAPVGISESGICSSFGGTANVDSDNQDTIPPNQSCRI</sequence>
<accession>A0AAD7PUW0</accession>
<protein>
    <submittedName>
        <fullName evidence="2">AT hook motif-containing protein</fullName>
    </submittedName>
</protein>
<reference evidence="2" key="1">
    <citation type="journal article" date="2023" name="Science">
        <title>Elucidation of the pathway for biosynthesis of saponin adjuvants from the soapbark tree.</title>
        <authorList>
            <person name="Reed J."/>
            <person name="Orme A."/>
            <person name="El-Demerdash A."/>
            <person name="Owen C."/>
            <person name="Martin L.B.B."/>
            <person name="Misra R.C."/>
            <person name="Kikuchi S."/>
            <person name="Rejzek M."/>
            <person name="Martin A.C."/>
            <person name="Harkess A."/>
            <person name="Leebens-Mack J."/>
            <person name="Louveau T."/>
            <person name="Stephenson M.J."/>
            <person name="Osbourn A."/>
        </authorList>
    </citation>
    <scope>NUCLEOTIDE SEQUENCE</scope>
    <source>
        <strain evidence="2">S10</strain>
    </source>
</reference>
<organism evidence="2 3">
    <name type="scientific">Quillaja saponaria</name>
    <name type="common">Soap bark tree</name>
    <dbReference type="NCBI Taxonomy" id="32244"/>
    <lineage>
        <taxon>Eukaryota</taxon>
        <taxon>Viridiplantae</taxon>
        <taxon>Streptophyta</taxon>
        <taxon>Embryophyta</taxon>
        <taxon>Tracheophyta</taxon>
        <taxon>Spermatophyta</taxon>
        <taxon>Magnoliopsida</taxon>
        <taxon>eudicotyledons</taxon>
        <taxon>Gunneridae</taxon>
        <taxon>Pentapetalae</taxon>
        <taxon>rosids</taxon>
        <taxon>fabids</taxon>
        <taxon>Fabales</taxon>
        <taxon>Quillajaceae</taxon>
        <taxon>Quillaja</taxon>
    </lineage>
</organism>
<feature type="region of interest" description="Disordered" evidence="1">
    <location>
        <begin position="90"/>
        <end position="142"/>
    </location>
</feature>
<dbReference type="PANTHER" id="PTHR34682:SF3">
    <property type="entry name" value="AT HOOK MOTIF-CONTAINING PROTEIN"/>
    <property type="match status" value="1"/>
</dbReference>
<dbReference type="EMBL" id="JARAOO010000005">
    <property type="protein sequence ID" value="KAJ7967681.1"/>
    <property type="molecule type" value="Genomic_DNA"/>
</dbReference>
<evidence type="ECO:0000313" key="3">
    <source>
        <dbReference type="Proteomes" id="UP001163823"/>
    </source>
</evidence>
<proteinExistence type="predicted"/>
<dbReference type="KEGG" id="qsa:O6P43_011909"/>
<dbReference type="EMBL" id="JARAOO010000005">
    <property type="protein sequence ID" value="KAJ7967680.1"/>
    <property type="molecule type" value="Genomic_DNA"/>
</dbReference>
<evidence type="ECO:0000256" key="1">
    <source>
        <dbReference type="SAM" id="MobiDB-lite"/>
    </source>
</evidence>
<name>A0AAD7PUW0_QUISA</name>
<dbReference type="AlphaFoldDB" id="A0AAD7PUW0"/>
<comment type="caution">
    <text evidence="2">The sequence shown here is derived from an EMBL/GenBank/DDBJ whole genome shotgun (WGS) entry which is preliminary data.</text>
</comment>
<feature type="region of interest" description="Disordered" evidence="1">
    <location>
        <begin position="259"/>
        <end position="279"/>
    </location>
</feature>
<keyword evidence="3" id="KW-1185">Reference proteome</keyword>